<dbReference type="HOGENOM" id="CLU_2060978_0_0_1"/>
<evidence type="ECO:0000256" key="1">
    <source>
        <dbReference type="SAM" id="Phobius"/>
    </source>
</evidence>
<protein>
    <submittedName>
        <fullName evidence="2">Uncharacterized protein</fullName>
    </submittedName>
</protein>
<dbReference type="VEuPathDB" id="FungiDB:AFUB_062300"/>
<accession>B0Y2M0</accession>
<feature type="transmembrane region" description="Helical" evidence="1">
    <location>
        <begin position="75"/>
        <end position="94"/>
    </location>
</feature>
<dbReference type="AlphaFoldDB" id="B0Y2M0"/>
<keyword evidence="1" id="KW-0812">Transmembrane</keyword>
<dbReference type="EMBL" id="DS499597">
    <property type="protein sequence ID" value="EDP52191.1"/>
    <property type="molecule type" value="Genomic_DNA"/>
</dbReference>
<evidence type="ECO:0000313" key="3">
    <source>
        <dbReference type="Proteomes" id="UP000001699"/>
    </source>
</evidence>
<name>B0Y2M0_ASPFC</name>
<keyword evidence="1" id="KW-1133">Transmembrane helix</keyword>
<evidence type="ECO:0000313" key="2">
    <source>
        <dbReference type="EMBL" id="EDP52191.1"/>
    </source>
</evidence>
<dbReference type="Proteomes" id="UP000001699">
    <property type="component" value="Unassembled WGS sequence"/>
</dbReference>
<keyword evidence="1" id="KW-0472">Membrane</keyword>
<organism evidence="2 3">
    <name type="scientific">Aspergillus fumigatus (strain CBS 144.89 / FGSC A1163 / CEA10)</name>
    <name type="common">Neosartorya fumigata</name>
    <dbReference type="NCBI Taxonomy" id="451804"/>
    <lineage>
        <taxon>Eukaryota</taxon>
        <taxon>Fungi</taxon>
        <taxon>Dikarya</taxon>
        <taxon>Ascomycota</taxon>
        <taxon>Pezizomycotina</taxon>
        <taxon>Eurotiomycetes</taxon>
        <taxon>Eurotiomycetidae</taxon>
        <taxon>Eurotiales</taxon>
        <taxon>Aspergillaceae</taxon>
        <taxon>Aspergillus</taxon>
        <taxon>Aspergillus subgen. Fumigati</taxon>
    </lineage>
</organism>
<proteinExistence type="predicted"/>
<keyword evidence="3" id="KW-1185">Reference proteome</keyword>
<sequence length="119" mass="13015">MTMSVERSKQEGHCGQECKKAYGPRAGRLGIECLVSNNRVIISRLALTGDLGVLMGEIAADSMHHIREMEMNQQAIVLQVAAGFVLFFNAWGMINTLAVFQTYSESGELFKASSCRSLG</sequence>
<reference evidence="2 3" key="1">
    <citation type="journal article" date="2008" name="PLoS Genet.">
        <title>Genomic islands in the pathogenic filamentous fungus Aspergillus fumigatus.</title>
        <authorList>
            <person name="Fedorova N.D."/>
            <person name="Khaldi N."/>
            <person name="Joardar V.S."/>
            <person name="Maiti R."/>
            <person name="Amedeo P."/>
            <person name="Anderson M.J."/>
            <person name="Crabtree J."/>
            <person name="Silva J.C."/>
            <person name="Badger J.H."/>
            <person name="Albarraq A."/>
            <person name="Angiuoli S."/>
            <person name="Bussey H."/>
            <person name="Bowyer P."/>
            <person name="Cotty P.J."/>
            <person name="Dyer P.S."/>
            <person name="Egan A."/>
            <person name="Galens K."/>
            <person name="Fraser-Liggett C.M."/>
            <person name="Haas B.J."/>
            <person name="Inman J.M."/>
            <person name="Kent R."/>
            <person name="Lemieux S."/>
            <person name="Malavazi I."/>
            <person name="Orvis J."/>
            <person name="Roemer T."/>
            <person name="Ronning C.M."/>
            <person name="Sundaram J.P."/>
            <person name="Sutton G."/>
            <person name="Turner G."/>
            <person name="Venter J.C."/>
            <person name="White O.R."/>
            <person name="Whitty B.R."/>
            <person name="Youngman P."/>
            <person name="Wolfe K.H."/>
            <person name="Goldman G.H."/>
            <person name="Wortman J.R."/>
            <person name="Jiang B."/>
            <person name="Denning D.W."/>
            <person name="Nierman W.C."/>
        </authorList>
    </citation>
    <scope>NUCLEOTIDE SEQUENCE [LARGE SCALE GENOMIC DNA]</scope>
    <source>
        <strain evidence="3">CBS 144.89 / FGSC A1163 / CEA10</strain>
    </source>
</reference>
<gene>
    <name evidence="2" type="ORF">AFUB_062300</name>
</gene>